<evidence type="ECO:0000313" key="3">
    <source>
        <dbReference type="EMBL" id="MBK1667794.1"/>
    </source>
</evidence>
<name>A0ABS1DBG7_9PROT</name>
<evidence type="ECO:0000259" key="2">
    <source>
        <dbReference type="Pfam" id="PF13670"/>
    </source>
</evidence>
<proteinExistence type="predicted"/>
<feature type="compositionally biased region" description="Low complexity" evidence="1">
    <location>
        <begin position="29"/>
        <end position="42"/>
    </location>
</feature>
<comment type="caution">
    <text evidence="3">The sequence shown here is derived from an EMBL/GenBank/DDBJ whole genome shotgun (WGS) entry which is preliminary data.</text>
</comment>
<dbReference type="Gene3D" id="3.10.450.40">
    <property type="match status" value="1"/>
</dbReference>
<reference evidence="3 4" key="1">
    <citation type="journal article" date="2020" name="Microorganisms">
        <title>Osmotic Adaptation and Compatible Solute Biosynthesis of Phototrophic Bacteria as Revealed from Genome Analyses.</title>
        <authorList>
            <person name="Imhoff J.F."/>
            <person name="Rahn T."/>
            <person name="Kunzel S."/>
            <person name="Keller A."/>
            <person name="Neulinger S.C."/>
        </authorList>
    </citation>
    <scope>NUCLEOTIDE SEQUENCE [LARGE SCALE GENOMIC DNA]</scope>
    <source>
        <strain evidence="3 4">DSM 9895</strain>
    </source>
</reference>
<sequence length="113" mass="12554">MTTDPHARELRLSRAELRDISAYLNVAGTPAAQTGRQTATAGDDTASGQARRQALPLEDVIRRLDRQGYSDIREVEREDGDRYEVDARSPAGRRVELKVDAMTGKVLDREDAD</sequence>
<dbReference type="Proteomes" id="UP001296873">
    <property type="component" value="Unassembled WGS sequence"/>
</dbReference>
<dbReference type="Pfam" id="PF13670">
    <property type="entry name" value="PepSY_2"/>
    <property type="match status" value="1"/>
</dbReference>
<evidence type="ECO:0000256" key="1">
    <source>
        <dbReference type="SAM" id="MobiDB-lite"/>
    </source>
</evidence>
<gene>
    <name evidence="3" type="ORF">CKO28_07070</name>
</gene>
<accession>A0ABS1DBG7</accession>
<protein>
    <recommendedName>
        <fullName evidence="2">PepSY domain-containing protein</fullName>
    </recommendedName>
</protein>
<evidence type="ECO:0000313" key="4">
    <source>
        <dbReference type="Proteomes" id="UP001296873"/>
    </source>
</evidence>
<organism evidence="3 4">
    <name type="scientific">Rhodovibrio sodomensis</name>
    <dbReference type="NCBI Taxonomy" id="1088"/>
    <lineage>
        <taxon>Bacteria</taxon>
        <taxon>Pseudomonadati</taxon>
        <taxon>Pseudomonadota</taxon>
        <taxon>Alphaproteobacteria</taxon>
        <taxon>Rhodospirillales</taxon>
        <taxon>Rhodovibrionaceae</taxon>
        <taxon>Rhodovibrio</taxon>
    </lineage>
</organism>
<dbReference type="InterPro" id="IPR025711">
    <property type="entry name" value="PepSY"/>
</dbReference>
<feature type="region of interest" description="Disordered" evidence="1">
    <location>
        <begin position="29"/>
        <end position="51"/>
    </location>
</feature>
<keyword evidence="4" id="KW-1185">Reference proteome</keyword>
<dbReference type="EMBL" id="NRRL01000012">
    <property type="protein sequence ID" value="MBK1667794.1"/>
    <property type="molecule type" value="Genomic_DNA"/>
</dbReference>
<feature type="domain" description="PepSY" evidence="2">
    <location>
        <begin position="37"/>
        <end position="109"/>
    </location>
</feature>